<proteinExistence type="predicted"/>
<sequence length="271" mass="30999">MMTRMIPVLFSLLLGLIIYPFQQSLAEDKPADERKNRMEISTSYEHLSPHADYGDWKTLSLGFYRKERPDLTWYTQLSHLSRPEGSGQLAAVGAFKDWSDSFYTYTSLSAGTESAYLPRTRVDNNFNFKFGPEKRLVGSVGGSYIQYFGDHKDYILSAGIMAYLKNSVAEYRIFRNQSDPGSVDSYSYLLSLSYGQDKHQWTTATFSSGKQAYLATYLATPQEVNQNSRMLTLNHRRWLGSEHGFFGDISYVELENSYHKTGVSLGFFREL</sequence>
<dbReference type="EMBL" id="FWXI01000018">
    <property type="protein sequence ID" value="SMD01608.1"/>
    <property type="molecule type" value="Genomic_DNA"/>
</dbReference>
<organism evidence="2 3">
    <name type="scientific">Sporomusa malonica</name>
    <dbReference type="NCBI Taxonomy" id="112901"/>
    <lineage>
        <taxon>Bacteria</taxon>
        <taxon>Bacillati</taxon>
        <taxon>Bacillota</taxon>
        <taxon>Negativicutes</taxon>
        <taxon>Selenomonadales</taxon>
        <taxon>Sporomusaceae</taxon>
        <taxon>Sporomusa</taxon>
    </lineage>
</organism>
<accession>A0A1W2DXK7</accession>
<dbReference type="RefSeq" id="WP_084577371.1">
    <property type="nucleotide sequence ID" value="NZ_CP155572.1"/>
</dbReference>
<feature type="domain" description="YaiO beta-barrel" evidence="1">
    <location>
        <begin position="35"/>
        <end position="213"/>
    </location>
</feature>
<protein>
    <submittedName>
        <fullName evidence="2">Outer membrane protein, YaiO family</fullName>
    </submittedName>
</protein>
<dbReference type="Pfam" id="PF19413">
    <property type="entry name" value="YaiO"/>
    <property type="match status" value="1"/>
</dbReference>
<evidence type="ECO:0000313" key="2">
    <source>
        <dbReference type="EMBL" id="SMD01608.1"/>
    </source>
</evidence>
<dbReference type="OrthoDB" id="8928897at2"/>
<dbReference type="InterPro" id="IPR030887">
    <property type="entry name" value="Beta-barrel_YaiO"/>
</dbReference>
<reference evidence="2 3" key="1">
    <citation type="submission" date="2017-04" db="EMBL/GenBank/DDBJ databases">
        <authorList>
            <person name="Afonso C.L."/>
            <person name="Miller P.J."/>
            <person name="Scott M.A."/>
            <person name="Spackman E."/>
            <person name="Goraichik I."/>
            <person name="Dimitrov K.M."/>
            <person name="Suarez D.L."/>
            <person name="Swayne D.E."/>
        </authorList>
    </citation>
    <scope>NUCLEOTIDE SEQUENCE [LARGE SCALE GENOMIC DNA]</scope>
    <source>
        <strain evidence="2 3">DSM 5090</strain>
    </source>
</reference>
<dbReference type="AlphaFoldDB" id="A0A1W2DXK7"/>
<gene>
    <name evidence="2" type="ORF">SAMN04488500_118112</name>
</gene>
<dbReference type="NCBIfam" id="TIGR04390">
    <property type="entry name" value="OMP_YaiO_dom"/>
    <property type="match status" value="1"/>
</dbReference>
<name>A0A1W2DXK7_9FIRM</name>
<keyword evidence="3" id="KW-1185">Reference proteome</keyword>
<evidence type="ECO:0000313" key="3">
    <source>
        <dbReference type="Proteomes" id="UP000192738"/>
    </source>
</evidence>
<evidence type="ECO:0000259" key="1">
    <source>
        <dbReference type="Pfam" id="PF19413"/>
    </source>
</evidence>
<dbReference type="STRING" id="112901.SAMN04488500_118112"/>
<dbReference type="Proteomes" id="UP000192738">
    <property type="component" value="Unassembled WGS sequence"/>
</dbReference>